<sequence>MPLDDLNVKVAALNAAAEGLEASEILRLARAEIPQLAMVSSFGAESVVLLHLMAQIDRDWPVLFIDTELLFPETLAYQETLASTLGLANIRRHAPDAAIIAAADPRGDLNQIDPDACCDLRKTRVLETALEPFSGWVTGRKRHQTRERADLPVFEIEDGTGRIKVNPLAAWGPGEAGRYILRHNLPRHPLVAQGYASIGCAPCTSKVAEGEDPRAGRWRGLDKQECGIHLVNGRFVRIGTEEAAS</sequence>
<dbReference type="GO" id="GO:0004604">
    <property type="term" value="F:phosphoadenylyl-sulfate reductase (thioredoxin) activity"/>
    <property type="evidence" value="ECO:0007669"/>
    <property type="project" value="UniProtKB-UniRule"/>
</dbReference>
<dbReference type="NCBIfam" id="NF002537">
    <property type="entry name" value="PRK02090.1"/>
    <property type="match status" value="1"/>
</dbReference>
<feature type="binding site" evidence="4">
    <location>
        <position position="117"/>
    </location>
    <ligand>
        <name>[4Fe-4S] cluster</name>
        <dbReference type="ChEBI" id="CHEBI:49883"/>
    </ligand>
</feature>
<feature type="binding site" evidence="4">
    <location>
        <position position="118"/>
    </location>
    <ligand>
        <name>[4Fe-4S] cluster</name>
        <dbReference type="ChEBI" id="CHEBI:49883"/>
    </ligand>
</feature>
<dbReference type="Proteomes" id="UP000243507">
    <property type="component" value="Unassembled WGS sequence"/>
</dbReference>
<dbReference type="InterPro" id="IPR002500">
    <property type="entry name" value="PAPS_reduct_dom"/>
</dbReference>
<evidence type="ECO:0000313" key="6">
    <source>
        <dbReference type="EMBL" id="PCD75541.1"/>
    </source>
</evidence>
<evidence type="ECO:0000259" key="5">
    <source>
        <dbReference type="Pfam" id="PF01507"/>
    </source>
</evidence>
<dbReference type="InterPro" id="IPR004511">
    <property type="entry name" value="PAPS/APS_Rdtase"/>
</dbReference>
<feature type="binding site" evidence="4">
    <location>
        <position position="200"/>
    </location>
    <ligand>
        <name>[4Fe-4S] cluster</name>
        <dbReference type="ChEBI" id="CHEBI:49883"/>
    </ligand>
</feature>
<comment type="function">
    <text evidence="4">Catalyzes the formation of sulfite from adenosine 5'-phosphosulfate (APS) using thioredoxin as an electron donor.</text>
</comment>
<keyword evidence="7" id="KW-1185">Reference proteome</keyword>
<evidence type="ECO:0000256" key="1">
    <source>
        <dbReference type="ARBA" id="ARBA00009732"/>
    </source>
</evidence>
<feature type="active site" description="Nucleophile; cysteine thiosulfonate intermediate" evidence="4">
    <location>
        <position position="226"/>
    </location>
</feature>
<dbReference type="PIRSF" id="PIRSF000857">
    <property type="entry name" value="PAPS_reductase"/>
    <property type="match status" value="1"/>
</dbReference>
<evidence type="ECO:0000256" key="4">
    <source>
        <dbReference type="HAMAP-Rule" id="MF_00063"/>
    </source>
</evidence>
<keyword evidence="4" id="KW-0408">Iron</keyword>
<reference evidence="6 7" key="1">
    <citation type="submission" date="2017-09" db="EMBL/GenBank/DDBJ databases">
        <title>A multilocus sequence analysis scheme for characterization of bacteria in the genus Thioclava.</title>
        <authorList>
            <person name="Liu Y."/>
            <person name="Shao Z."/>
        </authorList>
    </citation>
    <scope>NUCLEOTIDE SEQUENCE [LARGE SCALE GENOMIC DNA]</scope>
    <source>
        <strain evidence="6 7">CAU 1312</strain>
    </source>
</reference>
<dbReference type="HAMAP" id="MF_00063">
    <property type="entry name" value="CysH"/>
    <property type="match status" value="1"/>
</dbReference>
<keyword evidence="4" id="KW-0479">Metal-binding</keyword>
<comment type="subcellular location">
    <subcellularLocation>
        <location evidence="4">Cytoplasm</location>
    </subcellularLocation>
</comment>
<dbReference type="Gene3D" id="3.40.50.620">
    <property type="entry name" value="HUPs"/>
    <property type="match status" value="1"/>
</dbReference>
<keyword evidence="4" id="KW-0963">Cytoplasm</keyword>
<dbReference type="EC" id="1.8.4.10" evidence="4"/>
<dbReference type="GO" id="GO:0043866">
    <property type="term" value="F:adenylyl-sulfate reductase (thioredoxin) activity"/>
    <property type="evidence" value="ECO:0007669"/>
    <property type="project" value="UniProtKB-EC"/>
</dbReference>
<proteinExistence type="inferred from homology"/>
<dbReference type="NCBIfam" id="TIGR00434">
    <property type="entry name" value="cysH"/>
    <property type="match status" value="1"/>
</dbReference>
<comment type="caution">
    <text evidence="6">The sequence shown here is derived from an EMBL/GenBank/DDBJ whole genome shotgun (WGS) entry which is preliminary data.</text>
</comment>
<dbReference type="OrthoDB" id="9794018at2"/>
<dbReference type="Pfam" id="PF01507">
    <property type="entry name" value="PAPS_reduct"/>
    <property type="match status" value="1"/>
</dbReference>
<dbReference type="GO" id="GO:0005737">
    <property type="term" value="C:cytoplasm"/>
    <property type="evidence" value="ECO:0007669"/>
    <property type="project" value="UniProtKB-SubCell"/>
</dbReference>
<dbReference type="GO" id="GO:0070814">
    <property type="term" value="P:hydrogen sulfide biosynthetic process"/>
    <property type="evidence" value="ECO:0007669"/>
    <property type="project" value="UniProtKB-UniRule"/>
</dbReference>
<comment type="similarity">
    <text evidence="1 4">Belongs to the PAPS reductase family. CysH subfamily.</text>
</comment>
<feature type="binding site" evidence="4">
    <location>
        <position position="203"/>
    </location>
    <ligand>
        <name>[4Fe-4S] cluster</name>
        <dbReference type="ChEBI" id="CHEBI:49883"/>
    </ligand>
</feature>
<organism evidence="6 7">
    <name type="scientific">Pseudothioclava arenosa</name>
    <dbReference type="NCBI Taxonomy" id="1795308"/>
    <lineage>
        <taxon>Bacteria</taxon>
        <taxon>Pseudomonadati</taxon>
        <taxon>Pseudomonadota</taxon>
        <taxon>Alphaproteobacteria</taxon>
        <taxon>Rhodobacterales</taxon>
        <taxon>Paracoccaceae</taxon>
        <taxon>Pseudothioclava</taxon>
    </lineage>
</organism>
<dbReference type="AlphaFoldDB" id="A0A2A4CJT2"/>
<gene>
    <name evidence="4" type="primary">cysH</name>
    <name evidence="6" type="ORF">CLN94_13640</name>
</gene>
<dbReference type="PANTHER" id="PTHR46509:SF1">
    <property type="entry name" value="PHOSPHOADENOSINE PHOSPHOSULFATE REDUCTASE"/>
    <property type="match status" value="1"/>
</dbReference>
<feature type="domain" description="Phosphoadenosine phosphosulphate reductase" evidence="5">
    <location>
        <begin position="35"/>
        <end position="205"/>
    </location>
</feature>
<evidence type="ECO:0000256" key="3">
    <source>
        <dbReference type="ARBA" id="ARBA00024327"/>
    </source>
</evidence>
<dbReference type="InterPro" id="IPR014729">
    <property type="entry name" value="Rossmann-like_a/b/a_fold"/>
</dbReference>
<comment type="pathway">
    <text evidence="3 4">Sulfur metabolism; hydrogen sulfide biosynthesis; sulfite from sulfate.</text>
</comment>
<dbReference type="RefSeq" id="WP_096434568.1">
    <property type="nucleotide sequence ID" value="NZ_NTJD01000016.1"/>
</dbReference>
<dbReference type="SUPFAM" id="SSF52402">
    <property type="entry name" value="Adenine nucleotide alpha hydrolases-like"/>
    <property type="match status" value="1"/>
</dbReference>
<dbReference type="GO" id="GO:0051539">
    <property type="term" value="F:4 iron, 4 sulfur cluster binding"/>
    <property type="evidence" value="ECO:0007669"/>
    <property type="project" value="UniProtKB-UniRule"/>
</dbReference>
<dbReference type="PANTHER" id="PTHR46509">
    <property type="entry name" value="PHOSPHOADENOSINE PHOSPHOSULFATE REDUCTASE"/>
    <property type="match status" value="1"/>
</dbReference>
<evidence type="ECO:0000256" key="2">
    <source>
        <dbReference type="ARBA" id="ARBA00023002"/>
    </source>
</evidence>
<protein>
    <recommendedName>
        <fullName evidence="4">Adenosine 5'-phosphosulfate reductase</fullName>
        <shortName evidence="4">APS reductase</shortName>
        <ecNumber evidence="4">1.8.4.10</ecNumber>
    </recommendedName>
    <alternativeName>
        <fullName evidence="4">5'-adenylylsulfate reductase</fullName>
    </alternativeName>
    <alternativeName>
        <fullName evidence="4">Thioredoxin-dependent 5'-adenylylsulfate reductase</fullName>
    </alternativeName>
</protein>
<dbReference type="GO" id="GO:0019379">
    <property type="term" value="P:sulfate assimilation, phosphoadenylyl sulfate reduction by phosphoadenylyl-sulfate reductase (thioredoxin)"/>
    <property type="evidence" value="ECO:0007669"/>
    <property type="project" value="UniProtKB-UniRule"/>
</dbReference>
<evidence type="ECO:0000313" key="7">
    <source>
        <dbReference type="Proteomes" id="UP000243507"/>
    </source>
</evidence>
<comment type="catalytic activity">
    <reaction evidence="4">
        <text>[thioredoxin]-disulfide + sulfite + AMP + 2 H(+) = adenosine 5'-phosphosulfate + [thioredoxin]-dithiol</text>
        <dbReference type="Rhea" id="RHEA:21976"/>
        <dbReference type="Rhea" id="RHEA-COMP:10698"/>
        <dbReference type="Rhea" id="RHEA-COMP:10700"/>
        <dbReference type="ChEBI" id="CHEBI:15378"/>
        <dbReference type="ChEBI" id="CHEBI:17359"/>
        <dbReference type="ChEBI" id="CHEBI:29950"/>
        <dbReference type="ChEBI" id="CHEBI:50058"/>
        <dbReference type="ChEBI" id="CHEBI:58243"/>
        <dbReference type="ChEBI" id="CHEBI:456215"/>
        <dbReference type="EC" id="1.8.4.10"/>
    </reaction>
</comment>
<dbReference type="EMBL" id="NTJD01000016">
    <property type="protein sequence ID" value="PCD75541.1"/>
    <property type="molecule type" value="Genomic_DNA"/>
</dbReference>
<name>A0A2A4CJT2_9RHOB</name>
<dbReference type="GO" id="GO:0046872">
    <property type="term" value="F:metal ion binding"/>
    <property type="evidence" value="ECO:0007669"/>
    <property type="project" value="UniProtKB-KW"/>
</dbReference>
<comment type="cofactor">
    <cofactor evidence="4">
        <name>[4Fe-4S] cluster</name>
        <dbReference type="ChEBI" id="CHEBI:49883"/>
    </cofactor>
    <text evidence="4">Binds 1 [4Fe-4S] cluster per subunit.</text>
</comment>
<keyword evidence="4" id="KW-0411">Iron-sulfur</keyword>
<keyword evidence="2 4" id="KW-0560">Oxidoreductase</keyword>
<accession>A0A2A4CJT2</accession>